<sequence length="196" mass="22928">MRKVCCIFTFCFFYYNSFAQNVATVNGKSISSKEFMWVYKKNHAGNTNASQQELADYLEMYINFKLKVLDAKASDLDADTAYRKEINGYENALKVQKKKSPKNEAYDFIMNEYREGVLMFNISEKKIWSKVQDNEAKLLDFYNQNASVYAGKSFYEARGLVINDYQQYLEVEWIKALRAKYSVKVNTDELKKLAKL</sequence>
<organism evidence="2 3">
    <name type="scientific">Pedobacter cryotolerans</name>
    <dbReference type="NCBI Taxonomy" id="2571270"/>
    <lineage>
        <taxon>Bacteria</taxon>
        <taxon>Pseudomonadati</taxon>
        <taxon>Bacteroidota</taxon>
        <taxon>Sphingobacteriia</taxon>
        <taxon>Sphingobacteriales</taxon>
        <taxon>Sphingobacteriaceae</taxon>
        <taxon>Pedobacter</taxon>
    </lineage>
</organism>
<feature type="chain" id="PRO_5020225665" description="Peptidylprolyl isomerase" evidence="1">
    <location>
        <begin position="20"/>
        <end position="196"/>
    </location>
</feature>
<evidence type="ECO:0000256" key="1">
    <source>
        <dbReference type="SAM" id="SignalP"/>
    </source>
</evidence>
<comment type="caution">
    <text evidence="2">The sequence shown here is derived from an EMBL/GenBank/DDBJ whole genome shotgun (WGS) entry which is preliminary data.</text>
</comment>
<evidence type="ECO:0008006" key="4">
    <source>
        <dbReference type="Google" id="ProtNLM"/>
    </source>
</evidence>
<keyword evidence="1" id="KW-0732">Signal</keyword>
<evidence type="ECO:0000313" key="2">
    <source>
        <dbReference type="EMBL" id="TKC03579.1"/>
    </source>
</evidence>
<dbReference type="EMBL" id="SWBO01000001">
    <property type="protein sequence ID" value="TKC03579.1"/>
    <property type="molecule type" value="Genomic_DNA"/>
</dbReference>
<proteinExistence type="predicted"/>
<keyword evidence="3" id="KW-1185">Reference proteome</keyword>
<dbReference type="RefSeq" id="WP_136874340.1">
    <property type="nucleotide sequence ID" value="NZ_SWBO01000001.1"/>
</dbReference>
<dbReference type="Proteomes" id="UP000310477">
    <property type="component" value="Unassembled WGS sequence"/>
</dbReference>
<reference evidence="2 3" key="1">
    <citation type="submission" date="2019-04" db="EMBL/GenBank/DDBJ databases">
        <title>Pedobacter sp. AR-2-6 sp. nov., isolated from Arctic soil.</title>
        <authorList>
            <person name="Dahal R.H."/>
            <person name="Kim D.-U."/>
        </authorList>
    </citation>
    <scope>NUCLEOTIDE SEQUENCE [LARGE SCALE GENOMIC DNA]</scope>
    <source>
        <strain evidence="2 3">AR-2-6</strain>
    </source>
</reference>
<feature type="signal peptide" evidence="1">
    <location>
        <begin position="1"/>
        <end position="19"/>
    </location>
</feature>
<name>A0A4U1CAS0_9SPHI</name>
<accession>A0A4U1CAS0</accession>
<evidence type="ECO:0000313" key="3">
    <source>
        <dbReference type="Proteomes" id="UP000310477"/>
    </source>
</evidence>
<protein>
    <recommendedName>
        <fullName evidence="4">Peptidylprolyl isomerase</fullName>
    </recommendedName>
</protein>
<gene>
    <name evidence="2" type="ORF">FA045_03130</name>
</gene>
<dbReference type="AlphaFoldDB" id="A0A4U1CAS0"/>
<dbReference type="OrthoDB" id="14196at2"/>